<dbReference type="NCBIfam" id="NF003802">
    <property type="entry name" value="PRK05388.1"/>
    <property type="match status" value="1"/>
</dbReference>
<feature type="chain" id="PRO_5039775111" description="Arginine biosynthesis bifunctional protein ArgJ beta chain" evidence="9">
    <location>
        <begin position="187"/>
        <end position="404"/>
    </location>
</feature>
<evidence type="ECO:0000256" key="9">
    <source>
        <dbReference type="HAMAP-Rule" id="MF_01106"/>
    </source>
</evidence>
<dbReference type="GO" id="GO:0004358">
    <property type="term" value="F:L-glutamate N-acetyltransferase activity, acting on acetyl-L-ornithine as donor"/>
    <property type="evidence" value="ECO:0007669"/>
    <property type="project" value="UniProtKB-UniRule"/>
</dbReference>
<keyword evidence="9" id="KW-0963">Cytoplasm</keyword>
<dbReference type="GO" id="GO:0004042">
    <property type="term" value="F:L-glutamate N-acetyltransferase activity"/>
    <property type="evidence" value="ECO:0007669"/>
    <property type="project" value="UniProtKB-UniRule"/>
</dbReference>
<evidence type="ECO:0000256" key="6">
    <source>
        <dbReference type="ARBA" id="ARBA00022813"/>
    </source>
</evidence>
<dbReference type="PANTHER" id="PTHR23100:SF0">
    <property type="entry name" value="ARGININE BIOSYNTHESIS BIFUNCTIONAL PROTEIN ARGJ, MITOCHONDRIAL"/>
    <property type="match status" value="1"/>
</dbReference>
<evidence type="ECO:0000313" key="11">
    <source>
        <dbReference type="Proteomes" id="UP000886741"/>
    </source>
</evidence>
<reference evidence="10" key="1">
    <citation type="submission" date="2020-10" db="EMBL/GenBank/DDBJ databases">
        <authorList>
            <person name="Gilroy R."/>
        </authorList>
    </citation>
    <scope>NUCLEOTIDE SEQUENCE</scope>
    <source>
        <strain evidence="10">ChiBcec16-1751</strain>
    </source>
</reference>
<evidence type="ECO:0000256" key="5">
    <source>
        <dbReference type="ARBA" id="ARBA00022679"/>
    </source>
</evidence>
<dbReference type="InterPro" id="IPR016117">
    <property type="entry name" value="ArgJ-like_dom_sf"/>
</dbReference>
<feature type="binding site" evidence="9">
    <location>
        <position position="176"/>
    </location>
    <ligand>
        <name>substrate</name>
    </ligand>
</feature>
<feature type="site" description="Cleavage; by autolysis" evidence="9">
    <location>
        <begin position="186"/>
        <end position="187"/>
    </location>
</feature>
<dbReference type="EC" id="2.3.1.1" evidence="9"/>
<dbReference type="EMBL" id="DVJJ01000101">
    <property type="protein sequence ID" value="HIS65052.1"/>
    <property type="molecule type" value="Genomic_DNA"/>
</dbReference>
<name>A0A9D1F9N9_9FIRM</name>
<feature type="site" description="Involved in the stabilization of negative charge on the oxyanion by the formation of the oxyanion hole" evidence="9">
    <location>
        <position position="114"/>
    </location>
</feature>
<keyword evidence="3 9" id="KW-0055">Arginine biosynthesis</keyword>
<evidence type="ECO:0000256" key="2">
    <source>
        <dbReference type="ARBA" id="ARBA00011475"/>
    </source>
</evidence>
<dbReference type="FunFam" id="3.60.70.12:FF:000001">
    <property type="entry name" value="Arginine biosynthesis bifunctional protein ArgJ, chloroplastic"/>
    <property type="match status" value="1"/>
</dbReference>
<dbReference type="EC" id="2.3.1.35" evidence="9"/>
<comment type="caution">
    <text evidence="10">The sequence shown here is derived from an EMBL/GenBank/DDBJ whole genome shotgun (WGS) entry which is preliminary data.</text>
</comment>
<feature type="chain" id="PRO_5039775112" description="Arginine biosynthesis bifunctional protein ArgJ alpha chain" evidence="9">
    <location>
        <begin position="1"/>
        <end position="186"/>
    </location>
</feature>
<keyword evidence="4 9" id="KW-0028">Amino-acid biosynthesis</keyword>
<dbReference type="HAMAP" id="MF_01106">
    <property type="entry name" value="ArgJ"/>
    <property type="match status" value="1"/>
</dbReference>
<keyword evidence="8 9" id="KW-0012">Acyltransferase</keyword>
<keyword evidence="5 9" id="KW-0808">Transferase</keyword>
<keyword evidence="6 9" id="KW-0068">Autocatalytic cleavage</keyword>
<dbReference type="GO" id="GO:0005737">
    <property type="term" value="C:cytoplasm"/>
    <property type="evidence" value="ECO:0007669"/>
    <property type="project" value="UniProtKB-SubCell"/>
</dbReference>
<sequence length="404" mass="42442">MKEVIGGVCAPKGFRAGGIWCGIRKNKTKSDLAMIVSDTMCTAAGVYTKNKVKGAPIVVTKNHLADGHAQAVICNSGNANTCAPNGLEIAEETCALTAKALGLLPTDIIVASTGVIGKEMEIGPFATGIPQLADVLTYEGSQAAAHAIMTTDTKLKEVAVEFTVGGKTCHMGAIAKGSGMIHPNMATMLCFITTDAAISAPMLQKALSDDVPDSFNQVSVDRDTSTNDTVTIMANGMAGNDEITGEGEDYKAFTEALAFVTRKLSFCIAADGEGASRTIVCQVNGAPTKETARLVSRSVISSNLFKAAVFGKDANWGRILCAIGYTDAEFDIEPIDVTLSSKAGSLLVCEKAAHHEFSEEKALEILSEDVVTVEVEMHQGSGSATAWGCDLTYDYVKINGDYRT</sequence>
<gene>
    <name evidence="9 10" type="primary">argJ</name>
    <name evidence="10" type="ORF">IAA83_06745</name>
</gene>
<evidence type="ECO:0000256" key="3">
    <source>
        <dbReference type="ARBA" id="ARBA00022571"/>
    </source>
</evidence>
<dbReference type="Proteomes" id="UP000886741">
    <property type="component" value="Unassembled WGS sequence"/>
</dbReference>
<dbReference type="PANTHER" id="PTHR23100">
    <property type="entry name" value="ARGININE BIOSYNTHESIS BIFUNCTIONAL PROTEIN ARGJ"/>
    <property type="match status" value="1"/>
</dbReference>
<feature type="site" description="Involved in the stabilization of negative charge on the oxyanion by the formation of the oxyanion hole" evidence="9">
    <location>
        <position position="113"/>
    </location>
</feature>
<evidence type="ECO:0000256" key="1">
    <source>
        <dbReference type="ARBA" id="ARBA00006774"/>
    </source>
</evidence>
<dbReference type="NCBIfam" id="TIGR00120">
    <property type="entry name" value="ArgJ"/>
    <property type="match status" value="1"/>
</dbReference>
<protein>
    <recommendedName>
        <fullName evidence="9">Arginine biosynthesis bifunctional protein ArgJ</fullName>
    </recommendedName>
    <domain>
        <recommendedName>
            <fullName evidence="9">Glutamate N-acetyltransferase</fullName>
            <ecNumber evidence="9">2.3.1.35</ecNumber>
        </recommendedName>
        <alternativeName>
            <fullName evidence="9">Ornithine acetyltransferase</fullName>
            <shortName evidence="9">OATase</shortName>
        </alternativeName>
        <alternativeName>
            <fullName evidence="9">Ornithine transacetylase</fullName>
        </alternativeName>
    </domain>
    <domain>
        <recommendedName>
            <fullName evidence="9">Amino-acid acetyltransferase</fullName>
            <ecNumber evidence="9">2.3.1.1</ecNumber>
        </recommendedName>
        <alternativeName>
            <fullName evidence="9">N-acetylglutamate synthase</fullName>
            <shortName evidence="9">AGSase</shortName>
        </alternativeName>
    </domain>
    <component>
        <recommendedName>
            <fullName evidence="9">Arginine biosynthesis bifunctional protein ArgJ alpha chain</fullName>
        </recommendedName>
    </component>
    <component>
        <recommendedName>
            <fullName evidence="9">Arginine biosynthesis bifunctional protein ArgJ beta chain</fullName>
        </recommendedName>
    </component>
</protein>
<dbReference type="GO" id="GO:0006526">
    <property type="term" value="P:L-arginine biosynthetic process"/>
    <property type="evidence" value="ECO:0007669"/>
    <property type="project" value="UniProtKB-UniRule"/>
</dbReference>
<feature type="binding site" evidence="9">
    <location>
        <position position="187"/>
    </location>
    <ligand>
        <name>substrate</name>
    </ligand>
</feature>
<proteinExistence type="inferred from homology"/>
<evidence type="ECO:0000256" key="4">
    <source>
        <dbReference type="ARBA" id="ARBA00022605"/>
    </source>
</evidence>
<dbReference type="Gene3D" id="3.10.20.340">
    <property type="entry name" value="ArgJ beta chain, C-terminal domain"/>
    <property type="match status" value="1"/>
</dbReference>
<feature type="binding site" evidence="9">
    <location>
        <position position="273"/>
    </location>
    <ligand>
        <name>substrate</name>
    </ligand>
</feature>
<dbReference type="CDD" id="cd02152">
    <property type="entry name" value="OAT"/>
    <property type="match status" value="1"/>
</dbReference>
<comment type="similarity">
    <text evidence="1 9">Belongs to the ArgJ family.</text>
</comment>
<dbReference type="InterPro" id="IPR042195">
    <property type="entry name" value="ArgJ_beta_C"/>
</dbReference>
<organism evidence="10 11">
    <name type="scientific">Candidatus Avoscillospira avistercoris</name>
    <dbReference type="NCBI Taxonomy" id="2840707"/>
    <lineage>
        <taxon>Bacteria</taxon>
        <taxon>Bacillati</taxon>
        <taxon>Bacillota</taxon>
        <taxon>Clostridia</taxon>
        <taxon>Eubacteriales</taxon>
        <taxon>Oscillospiraceae</taxon>
        <taxon>Oscillospiraceae incertae sedis</taxon>
        <taxon>Candidatus Avoscillospira</taxon>
    </lineage>
</organism>
<dbReference type="Pfam" id="PF01960">
    <property type="entry name" value="ArgJ"/>
    <property type="match status" value="1"/>
</dbReference>
<comment type="subcellular location">
    <subcellularLocation>
        <location evidence="9">Cytoplasm</location>
    </subcellularLocation>
</comment>
<dbReference type="SUPFAM" id="SSF56266">
    <property type="entry name" value="DmpA/ArgJ-like"/>
    <property type="match status" value="1"/>
</dbReference>
<dbReference type="Gene3D" id="3.60.70.12">
    <property type="entry name" value="L-amino peptidase D-ALA esterase/amidase"/>
    <property type="match status" value="1"/>
</dbReference>
<comment type="pathway">
    <text evidence="9">Amino-acid biosynthesis; L-arginine biosynthesis; L-ornithine and N-acetyl-L-glutamate from L-glutamate and N(2)-acetyl-L-ornithine (cyclic): step 1/1.</text>
</comment>
<comment type="pathway">
    <text evidence="9">Amino-acid biosynthesis; L-arginine biosynthesis; N(2)-acetyl-L-ornithine from L-glutamate: step 1/4.</text>
</comment>
<comment type="catalytic activity">
    <reaction evidence="9">
        <text>L-glutamate + acetyl-CoA = N-acetyl-L-glutamate + CoA + H(+)</text>
        <dbReference type="Rhea" id="RHEA:24292"/>
        <dbReference type="ChEBI" id="CHEBI:15378"/>
        <dbReference type="ChEBI" id="CHEBI:29985"/>
        <dbReference type="ChEBI" id="CHEBI:44337"/>
        <dbReference type="ChEBI" id="CHEBI:57287"/>
        <dbReference type="ChEBI" id="CHEBI:57288"/>
        <dbReference type="EC" id="2.3.1.1"/>
    </reaction>
</comment>
<dbReference type="GO" id="GO:0006592">
    <property type="term" value="P:ornithine biosynthetic process"/>
    <property type="evidence" value="ECO:0007669"/>
    <property type="project" value="TreeGrafter"/>
</dbReference>
<evidence type="ECO:0000256" key="8">
    <source>
        <dbReference type="ARBA" id="ARBA00023315"/>
    </source>
</evidence>
<evidence type="ECO:0000256" key="7">
    <source>
        <dbReference type="ARBA" id="ARBA00023268"/>
    </source>
</evidence>
<reference evidence="10" key="2">
    <citation type="journal article" date="2021" name="PeerJ">
        <title>Extensive microbial diversity within the chicken gut microbiome revealed by metagenomics and culture.</title>
        <authorList>
            <person name="Gilroy R."/>
            <person name="Ravi A."/>
            <person name="Getino M."/>
            <person name="Pursley I."/>
            <person name="Horton D.L."/>
            <person name="Alikhan N.F."/>
            <person name="Baker D."/>
            <person name="Gharbi K."/>
            <person name="Hall N."/>
            <person name="Watson M."/>
            <person name="Adriaenssens E.M."/>
            <person name="Foster-Nyarko E."/>
            <person name="Jarju S."/>
            <person name="Secka A."/>
            <person name="Antonio M."/>
            <person name="Oren A."/>
            <person name="Chaudhuri R.R."/>
            <person name="La Ragione R."/>
            <person name="Hildebrand F."/>
            <person name="Pallen M.J."/>
        </authorList>
    </citation>
    <scope>NUCLEOTIDE SEQUENCE</scope>
    <source>
        <strain evidence="10">ChiBcec16-1751</strain>
    </source>
</reference>
<feature type="binding site" evidence="9">
    <location>
        <position position="404"/>
    </location>
    <ligand>
        <name>substrate</name>
    </ligand>
</feature>
<comment type="catalytic activity">
    <reaction evidence="9">
        <text>N(2)-acetyl-L-ornithine + L-glutamate = N-acetyl-L-glutamate + L-ornithine</text>
        <dbReference type="Rhea" id="RHEA:15349"/>
        <dbReference type="ChEBI" id="CHEBI:29985"/>
        <dbReference type="ChEBI" id="CHEBI:44337"/>
        <dbReference type="ChEBI" id="CHEBI:46911"/>
        <dbReference type="ChEBI" id="CHEBI:57805"/>
        <dbReference type="EC" id="2.3.1.35"/>
    </reaction>
</comment>
<evidence type="ECO:0000313" key="10">
    <source>
        <dbReference type="EMBL" id="HIS65052.1"/>
    </source>
</evidence>
<feature type="binding site" evidence="9">
    <location>
        <position position="150"/>
    </location>
    <ligand>
        <name>substrate</name>
    </ligand>
</feature>
<keyword evidence="7 9" id="KW-0511">Multifunctional enzyme</keyword>
<comment type="subunit">
    <text evidence="2 9">Heterotetramer of two alpha and two beta chains.</text>
</comment>
<dbReference type="InterPro" id="IPR002813">
    <property type="entry name" value="Arg_biosynth_ArgJ"/>
</dbReference>
<feature type="active site" description="Nucleophile" evidence="9">
    <location>
        <position position="187"/>
    </location>
</feature>
<dbReference type="AlphaFoldDB" id="A0A9D1F9N9"/>
<accession>A0A9D1F9N9</accession>
<comment type="function">
    <text evidence="9">Catalyzes two activities which are involved in the cyclic version of arginine biosynthesis: the synthesis of N-acetylglutamate from glutamate and acetyl-CoA as the acetyl donor, and of ornithine by transacetylation between N(2)-acetylornithine and glutamate.</text>
</comment>
<feature type="binding site" evidence="9">
    <location>
        <position position="399"/>
    </location>
    <ligand>
        <name>substrate</name>
    </ligand>
</feature>